<evidence type="ECO:0000256" key="2">
    <source>
        <dbReference type="ARBA" id="ARBA00022737"/>
    </source>
</evidence>
<feature type="region of interest" description="Disordered" evidence="4">
    <location>
        <begin position="1"/>
        <end position="36"/>
    </location>
</feature>
<feature type="repeat" description="WD" evidence="3">
    <location>
        <begin position="40"/>
        <end position="74"/>
    </location>
</feature>
<dbReference type="Gene3D" id="2.130.10.10">
    <property type="entry name" value="YVTN repeat-like/Quinoprotein amine dehydrogenase"/>
    <property type="match status" value="2"/>
</dbReference>
<dbReference type="GO" id="GO:1990234">
    <property type="term" value="C:transferase complex"/>
    <property type="evidence" value="ECO:0007669"/>
    <property type="project" value="UniProtKB-ARBA"/>
</dbReference>
<dbReference type="PANTHER" id="PTHR22847">
    <property type="entry name" value="WD40 REPEAT PROTEIN"/>
    <property type="match status" value="1"/>
</dbReference>
<keyword evidence="1 3" id="KW-0853">WD repeat</keyword>
<keyword evidence="6" id="KW-1185">Reference proteome</keyword>
<evidence type="ECO:0000313" key="6">
    <source>
        <dbReference type="Proteomes" id="UP000002630"/>
    </source>
</evidence>
<dbReference type="SMART" id="SM00320">
    <property type="entry name" value="WD40"/>
    <property type="match status" value="3"/>
</dbReference>
<dbReference type="OrthoDB" id="1932312at2759"/>
<dbReference type="InterPro" id="IPR019775">
    <property type="entry name" value="WD40_repeat_CS"/>
</dbReference>
<organism evidence="5 6">
    <name type="scientific">Ectocarpus siliculosus</name>
    <name type="common">Brown alga</name>
    <name type="synonym">Conferva siliculosa</name>
    <dbReference type="NCBI Taxonomy" id="2880"/>
    <lineage>
        <taxon>Eukaryota</taxon>
        <taxon>Sar</taxon>
        <taxon>Stramenopiles</taxon>
        <taxon>Ochrophyta</taxon>
        <taxon>PX clade</taxon>
        <taxon>Phaeophyceae</taxon>
        <taxon>Ectocarpales</taxon>
        <taxon>Ectocarpaceae</taxon>
        <taxon>Ectocarpus</taxon>
    </lineage>
</organism>
<reference evidence="5 6" key="1">
    <citation type="journal article" date="2010" name="Nature">
        <title>The Ectocarpus genome and the independent evolution of multicellularity in brown algae.</title>
        <authorList>
            <person name="Cock J.M."/>
            <person name="Sterck L."/>
            <person name="Rouze P."/>
            <person name="Scornet D."/>
            <person name="Allen A.E."/>
            <person name="Amoutzias G."/>
            <person name="Anthouard V."/>
            <person name="Artiguenave F."/>
            <person name="Aury J.M."/>
            <person name="Badger J.H."/>
            <person name="Beszteri B."/>
            <person name="Billiau K."/>
            <person name="Bonnet E."/>
            <person name="Bothwell J.H."/>
            <person name="Bowler C."/>
            <person name="Boyen C."/>
            <person name="Brownlee C."/>
            <person name="Carrano C.J."/>
            <person name="Charrier B."/>
            <person name="Cho G.Y."/>
            <person name="Coelho S.M."/>
            <person name="Collen J."/>
            <person name="Corre E."/>
            <person name="Da Silva C."/>
            <person name="Delage L."/>
            <person name="Delaroque N."/>
            <person name="Dittami S.M."/>
            <person name="Doulbeau S."/>
            <person name="Elias M."/>
            <person name="Farnham G."/>
            <person name="Gachon C.M."/>
            <person name="Gschloessl B."/>
            <person name="Heesch S."/>
            <person name="Jabbari K."/>
            <person name="Jubin C."/>
            <person name="Kawai H."/>
            <person name="Kimura K."/>
            <person name="Kloareg B."/>
            <person name="Kupper F.C."/>
            <person name="Lang D."/>
            <person name="Le Bail A."/>
            <person name="Leblanc C."/>
            <person name="Lerouge P."/>
            <person name="Lohr M."/>
            <person name="Lopez P.J."/>
            <person name="Martens C."/>
            <person name="Maumus F."/>
            <person name="Michel G."/>
            <person name="Miranda-Saavedra D."/>
            <person name="Morales J."/>
            <person name="Moreau H."/>
            <person name="Motomura T."/>
            <person name="Nagasato C."/>
            <person name="Napoli C.A."/>
            <person name="Nelson D.R."/>
            <person name="Nyvall-Collen P."/>
            <person name="Peters A.F."/>
            <person name="Pommier C."/>
            <person name="Potin P."/>
            <person name="Poulain J."/>
            <person name="Quesneville H."/>
            <person name="Read B."/>
            <person name="Rensing S.A."/>
            <person name="Ritter A."/>
            <person name="Rousvoal S."/>
            <person name="Samanta M."/>
            <person name="Samson G."/>
            <person name="Schroeder D.C."/>
            <person name="Segurens B."/>
            <person name="Strittmatter M."/>
            <person name="Tonon T."/>
            <person name="Tregear J.W."/>
            <person name="Valentin K."/>
            <person name="von Dassow P."/>
            <person name="Yamagishi T."/>
            <person name="Van de Peer Y."/>
            <person name="Wincker P."/>
        </authorList>
    </citation>
    <scope>NUCLEOTIDE SEQUENCE [LARGE SCALE GENOMIC DNA]</scope>
    <source>
        <strain evidence="6">Ec32 / CCAP1310/4</strain>
    </source>
</reference>
<accession>D7G8H4</accession>
<dbReference type="InterPro" id="IPR036322">
    <property type="entry name" value="WD40_repeat_dom_sf"/>
</dbReference>
<dbReference type="EMBL" id="FN649127">
    <property type="protein sequence ID" value="CBJ28019.1"/>
    <property type="molecule type" value="Genomic_DNA"/>
</dbReference>
<evidence type="ECO:0000256" key="4">
    <source>
        <dbReference type="SAM" id="MobiDB-lite"/>
    </source>
</evidence>
<dbReference type="PROSITE" id="PS50082">
    <property type="entry name" value="WD_REPEATS_2"/>
    <property type="match status" value="2"/>
</dbReference>
<dbReference type="InParanoid" id="D7G8H4"/>
<dbReference type="InterPro" id="IPR001680">
    <property type="entry name" value="WD40_rpt"/>
</dbReference>
<keyword evidence="2" id="KW-0677">Repeat</keyword>
<protein>
    <submittedName>
        <fullName evidence="5">WD repeat-containing protein</fullName>
    </submittedName>
</protein>
<sequence length="306" mass="32364">MLAGMMSSSAESNKRERGQSIVVREIRSPSAGGGRAGGDISEIAFSADGAHLLTGAKNFAVRIWGTRSGEVELLAPPLAGSNEDGGYHAGHLSCDIVLHHPSRGMLMFWCAKDFTCKRTIRSTFGVKILMVSARGKFVFVAGEQGGGGGRRKKQRAVVAVWDGRKRGKIYPGFGGERDPTRLLTGHGRPIRSLYTPHNPDVLVTTALDATVKIWDVPTGTCTKTIWSKGGLQSPLSNAGLVNHGAWLLTSYDDGSLQTTGQVWIIQTGKCLLTLVNAAAAAAAADGVAVLPRPGAARLAVSRCGRY</sequence>
<evidence type="ECO:0000256" key="1">
    <source>
        <dbReference type="ARBA" id="ARBA00022574"/>
    </source>
</evidence>
<name>D7G8H4_ECTSI</name>
<dbReference type="PROSITE" id="PS50294">
    <property type="entry name" value="WD_REPEATS_REGION"/>
    <property type="match status" value="1"/>
</dbReference>
<dbReference type="Proteomes" id="UP000002630">
    <property type="component" value="Linkage Group LG17"/>
</dbReference>
<feature type="compositionally biased region" description="Polar residues" evidence="4">
    <location>
        <begin position="1"/>
        <end position="11"/>
    </location>
</feature>
<dbReference type="SUPFAM" id="SSF50978">
    <property type="entry name" value="WD40 repeat-like"/>
    <property type="match status" value="1"/>
</dbReference>
<dbReference type="AlphaFoldDB" id="D7G8H4"/>
<dbReference type="PANTHER" id="PTHR22847:SF637">
    <property type="entry name" value="WD REPEAT DOMAIN 5B"/>
    <property type="match status" value="1"/>
</dbReference>
<dbReference type="Pfam" id="PF00400">
    <property type="entry name" value="WD40"/>
    <property type="match status" value="2"/>
</dbReference>
<proteinExistence type="predicted"/>
<dbReference type="EMBL" id="FN649742">
    <property type="protein sequence ID" value="CBJ28019.1"/>
    <property type="molecule type" value="Genomic_DNA"/>
</dbReference>
<evidence type="ECO:0000313" key="5">
    <source>
        <dbReference type="EMBL" id="CBJ28019.1"/>
    </source>
</evidence>
<dbReference type="InterPro" id="IPR015943">
    <property type="entry name" value="WD40/YVTN_repeat-like_dom_sf"/>
</dbReference>
<feature type="repeat" description="WD" evidence="3">
    <location>
        <begin position="183"/>
        <end position="224"/>
    </location>
</feature>
<gene>
    <name evidence="5" type="ORF">Esi_0089_0065</name>
</gene>
<dbReference type="PROSITE" id="PS00678">
    <property type="entry name" value="WD_REPEATS_1"/>
    <property type="match status" value="1"/>
</dbReference>
<evidence type="ECO:0000256" key="3">
    <source>
        <dbReference type="PROSITE-ProRule" id="PRU00221"/>
    </source>
</evidence>